<evidence type="ECO:0000313" key="2">
    <source>
        <dbReference type="Proteomes" id="UP000199159"/>
    </source>
</evidence>
<name>A0A1H0WFB8_9BACI</name>
<dbReference type="STRING" id="930152.SAMN05216565_11115"/>
<dbReference type="OrthoDB" id="2417886at2"/>
<accession>A0A1H0WFB8</accession>
<evidence type="ECO:0000313" key="1">
    <source>
        <dbReference type="EMBL" id="SDP89357.1"/>
    </source>
</evidence>
<dbReference type="RefSeq" id="WP_090857406.1">
    <property type="nucleotide sequence ID" value="NZ_FNJU01000011.1"/>
</dbReference>
<proteinExistence type="predicted"/>
<organism evidence="1 2">
    <name type="scientific">Litchfieldia salsa</name>
    <dbReference type="NCBI Taxonomy" id="930152"/>
    <lineage>
        <taxon>Bacteria</taxon>
        <taxon>Bacillati</taxon>
        <taxon>Bacillota</taxon>
        <taxon>Bacilli</taxon>
        <taxon>Bacillales</taxon>
        <taxon>Bacillaceae</taxon>
        <taxon>Litchfieldia</taxon>
    </lineage>
</organism>
<dbReference type="AlphaFoldDB" id="A0A1H0WFB8"/>
<dbReference type="Proteomes" id="UP000199159">
    <property type="component" value="Unassembled WGS sequence"/>
</dbReference>
<reference evidence="2" key="1">
    <citation type="submission" date="2016-10" db="EMBL/GenBank/DDBJ databases">
        <authorList>
            <person name="Varghese N."/>
            <person name="Submissions S."/>
        </authorList>
    </citation>
    <scope>NUCLEOTIDE SEQUENCE [LARGE SCALE GENOMIC DNA]</scope>
    <source>
        <strain evidence="2">IBRC-M10078</strain>
    </source>
</reference>
<dbReference type="Pfam" id="PF07307">
    <property type="entry name" value="HEPPP_synt_1"/>
    <property type="match status" value="1"/>
</dbReference>
<dbReference type="Gene3D" id="1.20.120.1450">
    <property type="match status" value="1"/>
</dbReference>
<protein>
    <submittedName>
        <fullName evidence="1">Heptaprenyl diphosphate synthase</fullName>
    </submittedName>
</protein>
<sequence>MLDINVKITNFKKRIEGEINHSYLHKYLNPPKIDEDKLLLLYTIFEEIEIGEKELEHYVLTTMLIQLALDTHDQVSTSPTSTSEDLLKNQLTVLAGDYFSGLYYYFLAQEGDIPMIRSLAEATKEVNEHKIKVYQCDITQIDTLLESIEKIESLLISQVTQYFQLSKWEDFISKFLLLKRLLHERELYTREGVSPVIDAFHNVLQSQFKLTSESFEREEIKNKFDLYIYDVKTSLLQLVSKNFKCNQTLEVRINQLLNCQPQLSMKKIVEEGS</sequence>
<dbReference type="InterPro" id="IPR009920">
    <property type="entry name" value="HEPPP_synth_su1"/>
</dbReference>
<keyword evidence="2" id="KW-1185">Reference proteome</keyword>
<dbReference type="GO" id="GO:0009234">
    <property type="term" value="P:menaquinone biosynthetic process"/>
    <property type="evidence" value="ECO:0007669"/>
    <property type="project" value="InterPro"/>
</dbReference>
<dbReference type="EMBL" id="FNJU01000011">
    <property type="protein sequence ID" value="SDP89357.1"/>
    <property type="molecule type" value="Genomic_DNA"/>
</dbReference>
<gene>
    <name evidence="1" type="ORF">SAMN05216565_11115</name>
</gene>